<dbReference type="PANTHER" id="PTHR42923:SF17">
    <property type="entry name" value="AMINE OXIDASE DOMAIN-CONTAINING PROTEIN"/>
    <property type="match status" value="1"/>
</dbReference>
<dbReference type="Gene3D" id="3.50.50.60">
    <property type="entry name" value="FAD/NAD(P)-binding domain"/>
    <property type="match status" value="2"/>
</dbReference>
<organism evidence="2 3">
    <name type="scientific">Lophiostoma macrostomum CBS 122681</name>
    <dbReference type="NCBI Taxonomy" id="1314788"/>
    <lineage>
        <taxon>Eukaryota</taxon>
        <taxon>Fungi</taxon>
        <taxon>Dikarya</taxon>
        <taxon>Ascomycota</taxon>
        <taxon>Pezizomycotina</taxon>
        <taxon>Dothideomycetes</taxon>
        <taxon>Pleosporomycetidae</taxon>
        <taxon>Pleosporales</taxon>
        <taxon>Lophiostomataceae</taxon>
        <taxon>Lophiostoma</taxon>
    </lineage>
</organism>
<dbReference type="Gene3D" id="1.10.405.20">
    <property type="match status" value="1"/>
</dbReference>
<reference evidence="2" key="1">
    <citation type="journal article" date="2020" name="Stud. Mycol.">
        <title>101 Dothideomycetes genomes: a test case for predicting lifestyles and emergence of pathogens.</title>
        <authorList>
            <person name="Haridas S."/>
            <person name="Albert R."/>
            <person name="Binder M."/>
            <person name="Bloem J."/>
            <person name="Labutti K."/>
            <person name="Salamov A."/>
            <person name="Andreopoulos B."/>
            <person name="Baker S."/>
            <person name="Barry K."/>
            <person name="Bills G."/>
            <person name="Bluhm B."/>
            <person name="Cannon C."/>
            <person name="Castanera R."/>
            <person name="Culley D."/>
            <person name="Daum C."/>
            <person name="Ezra D."/>
            <person name="Gonzalez J."/>
            <person name="Henrissat B."/>
            <person name="Kuo A."/>
            <person name="Liang C."/>
            <person name="Lipzen A."/>
            <person name="Lutzoni F."/>
            <person name="Magnuson J."/>
            <person name="Mondo S."/>
            <person name="Nolan M."/>
            <person name="Ohm R."/>
            <person name="Pangilinan J."/>
            <person name="Park H.-J."/>
            <person name="Ramirez L."/>
            <person name="Alfaro M."/>
            <person name="Sun H."/>
            <person name="Tritt A."/>
            <person name="Yoshinaga Y."/>
            <person name="Zwiers L.-H."/>
            <person name="Turgeon B."/>
            <person name="Goodwin S."/>
            <person name="Spatafora J."/>
            <person name="Crous P."/>
            <person name="Grigoriev I."/>
        </authorList>
    </citation>
    <scope>NUCLEOTIDE SEQUENCE</scope>
    <source>
        <strain evidence="2">CBS 122681</strain>
    </source>
</reference>
<dbReference type="InterPro" id="IPR050464">
    <property type="entry name" value="Zeta_carotene_desat/Oxidored"/>
</dbReference>
<evidence type="ECO:0000313" key="2">
    <source>
        <dbReference type="EMBL" id="KAF2659441.1"/>
    </source>
</evidence>
<dbReference type="InterPro" id="IPR036188">
    <property type="entry name" value="FAD/NAD-bd_sf"/>
</dbReference>
<dbReference type="PANTHER" id="PTHR42923">
    <property type="entry name" value="PROTOPORPHYRINOGEN OXIDASE"/>
    <property type="match status" value="1"/>
</dbReference>
<feature type="region of interest" description="Disordered" evidence="1">
    <location>
        <begin position="144"/>
        <end position="165"/>
    </location>
</feature>
<name>A0A6A6TJG2_9PLEO</name>
<dbReference type="EMBL" id="MU004307">
    <property type="protein sequence ID" value="KAF2659441.1"/>
    <property type="molecule type" value="Genomic_DNA"/>
</dbReference>
<protein>
    <submittedName>
        <fullName evidence="2">Amine oxidase-like protein</fullName>
    </submittedName>
</protein>
<feature type="compositionally biased region" description="Low complexity" evidence="1">
    <location>
        <begin position="144"/>
        <end position="164"/>
    </location>
</feature>
<accession>A0A6A6TJG2</accession>
<dbReference type="Pfam" id="PF13450">
    <property type="entry name" value="NAD_binding_8"/>
    <property type="match status" value="1"/>
</dbReference>
<dbReference type="Proteomes" id="UP000799324">
    <property type="component" value="Unassembled WGS sequence"/>
</dbReference>
<dbReference type="AlphaFoldDB" id="A0A6A6TJG2"/>
<keyword evidence="3" id="KW-1185">Reference proteome</keyword>
<evidence type="ECO:0000313" key="3">
    <source>
        <dbReference type="Proteomes" id="UP000799324"/>
    </source>
</evidence>
<gene>
    <name evidence="2" type="ORF">K491DRAFT_651256</name>
</gene>
<evidence type="ECO:0000256" key="1">
    <source>
        <dbReference type="SAM" id="MobiDB-lite"/>
    </source>
</evidence>
<dbReference type="GO" id="GO:0016491">
    <property type="term" value="F:oxidoreductase activity"/>
    <property type="evidence" value="ECO:0007669"/>
    <property type="project" value="TreeGrafter"/>
</dbReference>
<dbReference type="Gene3D" id="3.30.70.1990">
    <property type="match status" value="1"/>
</dbReference>
<dbReference type="OrthoDB" id="5977668at2759"/>
<proteinExistence type="predicted"/>
<sequence length="527" mass="57864">MERKRIAIIGSGISGLSTFWTLRNTPHTIHLFEKEDRLGGHTNTVPWTHNGHTTPVDTGFIVLNTATYPNFIEFLKALNVKTIASEMTFGVSRDAGLFEWSGTSGAALFAQRFNILSLSFWRMIFDIIRFNQFALDLLSSPPSSSTSSSSSSSTSSSSSSTSSSHAEMSIGSYLDQEGYSAAFRDDYLIPMTACVWSTGPDKCALEFPALTLVRFMWNHHLLSTVAERPPWLTVQGGAKTYVDAVMRECGNATVHLDTSVESTVRRDGKVELTLGGRRSGEVEVFDEVVLACHGDQARSIVGVNATSDEKKILDAFETTPNVAYLHSDLSLMPKRRAAWSAWNYLTTSQPSSKPPNSTSGDLQNVSLTYNMNILQSLPVETYGDVLVTLNPAKPPAQSLTQATYQYRHPLYNARMVAAQEDLELIQGKRGIWYAGAWTGYGFHEDGFASGMKVGLRLGGQVPWKTKDAKFSRGMQPVLGWKDYVVRAVVVLVQFYITVLEGIAGIRRKPYTDASNGHAIPNGKAKAA</sequence>
<dbReference type="SUPFAM" id="SSF51905">
    <property type="entry name" value="FAD/NAD(P)-binding domain"/>
    <property type="match status" value="1"/>
</dbReference>